<comment type="caution">
    <text evidence="4">The sequence shown here is derived from an EMBL/GenBank/DDBJ whole genome shotgun (WGS) entry which is preliminary data.</text>
</comment>
<protein>
    <recommendedName>
        <fullName evidence="3">Glycosyltransferase subfamily 4-like N-terminal domain-containing protein</fullName>
    </recommendedName>
</protein>
<dbReference type="RefSeq" id="WP_058892035.1">
    <property type="nucleotide sequence ID" value="NZ_LQBL01000030.1"/>
</dbReference>
<dbReference type="STRING" id="767452.AVL62_14340"/>
<organism evidence="4 5">
    <name type="scientific">Serinicoccus chungangensis</name>
    <dbReference type="NCBI Taxonomy" id="767452"/>
    <lineage>
        <taxon>Bacteria</taxon>
        <taxon>Bacillati</taxon>
        <taxon>Actinomycetota</taxon>
        <taxon>Actinomycetes</taxon>
        <taxon>Micrococcales</taxon>
        <taxon>Ornithinimicrobiaceae</taxon>
        <taxon>Serinicoccus</taxon>
    </lineage>
</organism>
<keyword evidence="5" id="KW-1185">Reference proteome</keyword>
<dbReference type="InterPro" id="IPR028098">
    <property type="entry name" value="Glyco_trans_4-like_N"/>
</dbReference>
<dbReference type="GO" id="GO:0016757">
    <property type="term" value="F:glycosyltransferase activity"/>
    <property type="evidence" value="ECO:0007669"/>
    <property type="project" value="UniProtKB-KW"/>
</dbReference>
<sequence length="1013" mass="106662">MPADPAAGPGDRPTVLLLVGGDPDELAAALVGDLGVLLPSLALLQTGPGAATVPDRTVLRAGHGRPRWQRAPLRVTGRLLPAGPRAALAARLDPRLVPAVRSADLVLVLGPGAGSVAARTRALDPTTRVVVGPGPVRTAAAQLARGWLPSGPPRRRAILPQDELDALCAAVRLLRGEAPPGPEVRERARLLPWATLDGHQRQVLVEALLPLLGADDVVLRAWAVLAGGDGDAQALEAGTDLLAAADGVLDGDPGTAARWAALALRLLPAGAGTSPRGLLRGSRTGRALTDPLPAAADAAVAAPEPDSHHRVLVLARDGSGPPLRTALRASPVVDVTLLGGGDGAVPSALRGAGVPDALVEARLRAGLGRPGPAYPSFVAAVQDARPDVVLVDGADQRAVLASLVAPAGSRLLVVLRPEDLDAPWLPLLGTGRVERLLVEDDATASRVHELVPGVVVEVVPGLGSLRSQTPADDAARTLREVVLGDIGRLADRTRAGEHEAAMALVHELLARPDETVGPAVLQQAALTATKAGEPSTRLAVLRRWAALDDRDLLARLVREQEGRLREFDPGWWPGDLAPRPVDPVPGRVLHLLKASLPQRTSGYAVRSFYLLRERRRAGEDVLAATALDFPDEPAPPVQDVGGVPHLRLTRTEVPDREAPDQHLDAFARRLLDVVVEHRPAVLHAHSGHRGYELALVALAVGRTTGIPVVYEVRGLFEAVWTSDVGRATRSELYRLRRELESRVLTEADAVVTLSESMREDIVQRPPTRAGRTPDPARVVVVPNGVDAEAVGPRDPRADLRQRLGLGDGLVVGYVSNLDHPREGQETLVEAVAVLRGRGLAVSALLVGGGERQEALERLAAERGVAEHVVLTGQVPHEEVGDYYALLDLFVVPRIDERAARLVTPLKPYEAMSMGVPLVVSALPALLEVVGGGERGATFPPGDAGALADVLAELLHDPARRAEMARSARAWVREHRTWSAIATRYDEVYEIATGARPGSAGGVGEPVHGGDEGA</sequence>
<dbReference type="SUPFAM" id="SSF53756">
    <property type="entry name" value="UDP-Glycosyltransferase/glycogen phosphorylase"/>
    <property type="match status" value="1"/>
</dbReference>
<dbReference type="AlphaFoldDB" id="A0A0W8I3N3"/>
<dbReference type="Proteomes" id="UP000054837">
    <property type="component" value="Unassembled WGS sequence"/>
</dbReference>
<evidence type="ECO:0000313" key="4">
    <source>
        <dbReference type="EMBL" id="KUG52499.1"/>
    </source>
</evidence>
<accession>A0A0W8I3N3</accession>
<name>A0A0W8I3N3_9MICO</name>
<dbReference type="OrthoDB" id="509705at2"/>
<evidence type="ECO:0000256" key="1">
    <source>
        <dbReference type="ARBA" id="ARBA00022676"/>
    </source>
</evidence>
<dbReference type="PANTHER" id="PTHR12526">
    <property type="entry name" value="GLYCOSYLTRANSFERASE"/>
    <property type="match status" value="1"/>
</dbReference>
<dbReference type="CDD" id="cd03794">
    <property type="entry name" value="GT4_WbuB-like"/>
    <property type="match status" value="1"/>
</dbReference>
<dbReference type="Pfam" id="PF13579">
    <property type="entry name" value="Glyco_trans_4_4"/>
    <property type="match status" value="1"/>
</dbReference>
<feature type="domain" description="Glycosyltransferase subfamily 4-like N-terminal" evidence="3">
    <location>
        <begin position="602"/>
        <end position="784"/>
    </location>
</feature>
<dbReference type="Pfam" id="PF13692">
    <property type="entry name" value="Glyco_trans_1_4"/>
    <property type="match status" value="1"/>
</dbReference>
<proteinExistence type="predicted"/>
<reference evidence="4 5" key="1">
    <citation type="submission" date="2015-12" db="EMBL/GenBank/DDBJ databases">
        <title>Serinicoccus chungangenesis strain CD08_5 genome sequencing and assembly.</title>
        <authorList>
            <person name="Chander A.M."/>
            <person name="Kaur G."/>
            <person name="Nair G.R."/>
            <person name="Dhawan D.K."/>
            <person name="Kochhar R.K."/>
            <person name="Mayilraj S."/>
            <person name="Bhadada S.K."/>
        </authorList>
    </citation>
    <scope>NUCLEOTIDE SEQUENCE [LARGE SCALE GENOMIC DNA]</scope>
    <source>
        <strain evidence="4 5">CD08_5</strain>
    </source>
</reference>
<gene>
    <name evidence="4" type="ORF">AVL62_14340</name>
</gene>
<dbReference type="PANTHER" id="PTHR12526:SF636">
    <property type="entry name" value="BLL3647 PROTEIN"/>
    <property type="match status" value="1"/>
</dbReference>
<evidence type="ECO:0000313" key="5">
    <source>
        <dbReference type="Proteomes" id="UP000054837"/>
    </source>
</evidence>
<dbReference type="Gene3D" id="3.40.50.2000">
    <property type="entry name" value="Glycogen Phosphorylase B"/>
    <property type="match status" value="2"/>
</dbReference>
<keyword evidence="2" id="KW-0808">Transferase</keyword>
<keyword evidence="1" id="KW-0328">Glycosyltransferase</keyword>
<evidence type="ECO:0000259" key="3">
    <source>
        <dbReference type="Pfam" id="PF13579"/>
    </source>
</evidence>
<evidence type="ECO:0000256" key="2">
    <source>
        <dbReference type="ARBA" id="ARBA00022679"/>
    </source>
</evidence>
<dbReference type="EMBL" id="LQBL01000030">
    <property type="protein sequence ID" value="KUG52499.1"/>
    <property type="molecule type" value="Genomic_DNA"/>
</dbReference>